<dbReference type="CDD" id="cd01335">
    <property type="entry name" value="Radical_SAM"/>
    <property type="match status" value="1"/>
</dbReference>
<keyword evidence="6" id="KW-0560">Oxidoreductase</keyword>
<dbReference type="InterPro" id="IPR058240">
    <property type="entry name" value="rSAM_sf"/>
</dbReference>
<reference evidence="6" key="1">
    <citation type="submission" date="2019-03" db="EMBL/GenBank/DDBJ databases">
        <title>Single cell metagenomics reveals metabolic interactions within the superorganism composed of flagellate Streblomastix strix and complex community of Bacteroidetes bacteria on its surface.</title>
        <authorList>
            <person name="Treitli S.C."/>
            <person name="Kolisko M."/>
            <person name="Husnik F."/>
            <person name="Keeling P."/>
            <person name="Hampl V."/>
        </authorList>
    </citation>
    <scope>NUCLEOTIDE SEQUENCE</scope>
    <source>
        <strain evidence="6">STM</strain>
    </source>
</reference>
<dbReference type="EC" id="1.21.98.-" evidence="6"/>
<proteinExistence type="predicted"/>
<feature type="domain" description="Radical SAM core" evidence="5">
    <location>
        <begin position="28"/>
        <end position="242"/>
    </location>
</feature>
<keyword evidence="2" id="KW-0479">Metal-binding</keyword>
<feature type="non-terminal residue" evidence="6">
    <location>
        <position position="282"/>
    </location>
</feature>
<dbReference type="GO" id="GO:0046872">
    <property type="term" value="F:metal ion binding"/>
    <property type="evidence" value="ECO:0007669"/>
    <property type="project" value="UniProtKB-KW"/>
</dbReference>
<name>A0A5J4PYW7_9ZZZZ</name>
<evidence type="ECO:0000256" key="3">
    <source>
        <dbReference type="ARBA" id="ARBA00023004"/>
    </source>
</evidence>
<comment type="caution">
    <text evidence="6">The sequence shown here is derived from an EMBL/GenBank/DDBJ whole genome shotgun (WGS) entry which is preliminary data.</text>
</comment>
<dbReference type="AlphaFoldDB" id="A0A5J4PYW7"/>
<dbReference type="InterPro" id="IPR026404">
    <property type="entry name" value="rSAM_w_lipo"/>
</dbReference>
<dbReference type="GO" id="GO:0016491">
    <property type="term" value="F:oxidoreductase activity"/>
    <property type="evidence" value="ECO:0007669"/>
    <property type="project" value="UniProtKB-KW"/>
</dbReference>
<dbReference type="InterPro" id="IPR050377">
    <property type="entry name" value="Radical_SAM_PqqE_MftC-like"/>
</dbReference>
<dbReference type="GO" id="GO:0051536">
    <property type="term" value="F:iron-sulfur cluster binding"/>
    <property type="evidence" value="ECO:0007669"/>
    <property type="project" value="UniProtKB-KW"/>
</dbReference>
<evidence type="ECO:0000313" key="6">
    <source>
        <dbReference type="EMBL" id="KAA6313878.1"/>
    </source>
</evidence>
<protein>
    <submittedName>
        <fullName evidence="6">Sporulation killing factor maturation protein SkfB</fullName>
        <ecNumber evidence="6">1.21.98.-</ecNumber>
    </submittedName>
</protein>
<dbReference type="PROSITE" id="PS51918">
    <property type="entry name" value="RADICAL_SAM"/>
    <property type="match status" value="1"/>
</dbReference>
<dbReference type="EMBL" id="SNRY01005884">
    <property type="protein sequence ID" value="KAA6313878.1"/>
    <property type="molecule type" value="Genomic_DNA"/>
</dbReference>
<evidence type="ECO:0000256" key="2">
    <source>
        <dbReference type="ARBA" id="ARBA00022723"/>
    </source>
</evidence>
<dbReference type="Pfam" id="PF04055">
    <property type="entry name" value="Radical_SAM"/>
    <property type="match status" value="1"/>
</dbReference>
<keyword evidence="3" id="KW-0408">Iron</keyword>
<gene>
    <name evidence="6" type="ORF">EZS27_035421</name>
</gene>
<evidence type="ECO:0000259" key="5">
    <source>
        <dbReference type="PROSITE" id="PS51918"/>
    </source>
</evidence>
<dbReference type="SFLD" id="SFLDS00029">
    <property type="entry name" value="Radical_SAM"/>
    <property type="match status" value="1"/>
</dbReference>
<dbReference type="NCBIfam" id="TIGR04133">
    <property type="entry name" value="rSAM_w_lipo"/>
    <property type="match status" value="1"/>
</dbReference>
<organism evidence="6">
    <name type="scientific">termite gut metagenome</name>
    <dbReference type="NCBI Taxonomy" id="433724"/>
    <lineage>
        <taxon>unclassified sequences</taxon>
        <taxon>metagenomes</taxon>
        <taxon>organismal metagenomes</taxon>
    </lineage>
</organism>
<dbReference type="SUPFAM" id="SSF102114">
    <property type="entry name" value="Radical SAM enzymes"/>
    <property type="match status" value="1"/>
</dbReference>
<accession>A0A5J4PYW7</accession>
<evidence type="ECO:0000256" key="4">
    <source>
        <dbReference type="ARBA" id="ARBA00023014"/>
    </source>
</evidence>
<dbReference type="SFLD" id="SFLDG01067">
    <property type="entry name" value="SPASM/twitch_domain_containing"/>
    <property type="match status" value="1"/>
</dbReference>
<dbReference type="PANTHER" id="PTHR11228">
    <property type="entry name" value="RADICAL SAM DOMAIN PROTEIN"/>
    <property type="match status" value="1"/>
</dbReference>
<dbReference type="Gene3D" id="3.20.20.70">
    <property type="entry name" value="Aldolase class I"/>
    <property type="match status" value="1"/>
</dbReference>
<sequence length="282" mass="32727">MKYKPDLSLRKRLGLEIFRQIRQNAKEKHSLRQLFWECTLRCNLQCKHCGSDCKKTAFQKDMPLTDFLRVIDSITPHINPNKTNLIISGGEPLMRNDLEQAGLALYQRGYPWGIVSNGLFLTRKRLDSLMTAGLHAITISLDGFENDHNWMRGHPKSFLRASEAIQMLTEEQELVWDVVTCVNRKNYRYLSEWKEYLYGIGVRNWRIFTIFPVGRAVEYPEFQLTNEEFTGVMEFIRRTRKEGRMQLNYGCEGFLGKYEGEVRDGFFSCNAGICIGSILADG</sequence>
<keyword evidence="4" id="KW-0411">Iron-sulfur</keyword>
<evidence type="ECO:0000256" key="1">
    <source>
        <dbReference type="ARBA" id="ARBA00022691"/>
    </source>
</evidence>
<dbReference type="InterPro" id="IPR013785">
    <property type="entry name" value="Aldolase_TIM"/>
</dbReference>
<keyword evidence="1" id="KW-0949">S-adenosyl-L-methionine</keyword>
<dbReference type="InterPro" id="IPR007197">
    <property type="entry name" value="rSAM"/>
</dbReference>
<dbReference type="PANTHER" id="PTHR11228:SF7">
    <property type="entry name" value="PQQA PEPTIDE CYCLASE"/>
    <property type="match status" value="1"/>
</dbReference>